<dbReference type="Proteomes" id="UP000777303">
    <property type="component" value="Unassembled WGS sequence"/>
</dbReference>
<dbReference type="EMBL" id="JAHLFS010000006">
    <property type="protein sequence ID" value="MBU3851150.1"/>
    <property type="molecule type" value="Genomic_DNA"/>
</dbReference>
<dbReference type="InterPro" id="IPR011990">
    <property type="entry name" value="TPR-like_helical_dom_sf"/>
</dbReference>
<name>A0A948TID0_9LACO</name>
<dbReference type="InterPro" id="IPR001387">
    <property type="entry name" value="Cro/C1-type_HTH"/>
</dbReference>
<dbReference type="PANTHER" id="PTHR37038">
    <property type="entry name" value="TRANSCRIPTIONAL REGULATOR-RELATED"/>
    <property type="match status" value="1"/>
</dbReference>
<dbReference type="Gene3D" id="1.25.40.10">
    <property type="entry name" value="Tetratricopeptide repeat domain"/>
    <property type="match status" value="1"/>
</dbReference>
<feature type="domain" description="HTH-type transcriptional regulator Rgg C-terminal" evidence="1">
    <location>
        <begin position="111"/>
        <end position="280"/>
    </location>
</feature>
<dbReference type="AlphaFoldDB" id="A0A948TID0"/>
<gene>
    <name evidence="2" type="ORF">H9901_00335</name>
</gene>
<protein>
    <recommendedName>
        <fullName evidence="1">HTH-type transcriptional regulator Rgg C-terminal domain-containing protein</fullName>
    </recommendedName>
</protein>
<proteinExistence type="predicted"/>
<reference evidence="2" key="1">
    <citation type="journal article" date="2021" name="PeerJ">
        <title>Extensive microbial diversity within the chicken gut microbiome revealed by metagenomics and culture.</title>
        <authorList>
            <person name="Gilroy R."/>
            <person name="Ravi A."/>
            <person name="Getino M."/>
            <person name="Pursley I."/>
            <person name="Horton D.L."/>
            <person name="Alikhan N.F."/>
            <person name="Baker D."/>
            <person name="Gharbi K."/>
            <person name="Hall N."/>
            <person name="Watson M."/>
            <person name="Adriaenssens E.M."/>
            <person name="Foster-Nyarko E."/>
            <person name="Jarju S."/>
            <person name="Secka A."/>
            <person name="Antonio M."/>
            <person name="Oren A."/>
            <person name="Chaudhuri R.R."/>
            <person name="La Ragione R."/>
            <person name="Hildebrand F."/>
            <person name="Pallen M.J."/>
        </authorList>
    </citation>
    <scope>NUCLEOTIDE SEQUENCE</scope>
    <source>
        <strain evidence="2">F6-6636</strain>
    </source>
</reference>
<comment type="caution">
    <text evidence="2">The sequence shown here is derived from an EMBL/GenBank/DDBJ whole genome shotgun (WGS) entry which is preliminary data.</text>
</comment>
<dbReference type="NCBIfam" id="TIGR01716">
    <property type="entry name" value="RGG_Cterm"/>
    <property type="match status" value="1"/>
</dbReference>
<organism evidence="2 3">
    <name type="scientific">Candidatus Paralactobacillus gallistercoris</name>
    <dbReference type="NCBI Taxonomy" id="2838724"/>
    <lineage>
        <taxon>Bacteria</taxon>
        <taxon>Bacillati</taxon>
        <taxon>Bacillota</taxon>
        <taxon>Bacilli</taxon>
        <taxon>Lactobacillales</taxon>
        <taxon>Lactobacillaceae</taxon>
        <taxon>Lactobacillus</taxon>
    </lineage>
</organism>
<sequence length="302" mass="35391">MVKCGKMIANLRKVKKLTISELTGNRIHRSTYERFVKGDTKLSVNNLIYMLNQLHVNFDEFMRFSNDDAYRDIIDYRHFVERFEQAILLEDTVKLHHLGQEVATYRQHIADDDHLYYHLLILIDANYAMLCHQSFNKNHVAIVNDYLLRCEAWTSYELFLFDNIFFTMKGDVVKALLLRILRHLDDPEATLASQCERVHIILRIITVCILHKKLSIAQTLLIQLNNTLNIWSDAYHLLAEELCLDFLNDIIEMINGHAEYADAVLNTMNTLKHLDNKLYESACQRYLDQVLTIYHLPATCSI</sequence>
<evidence type="ECO:0000313" key="3">
    <source>
        <dbReference type="Proteomes" id="UP000777303"/>
    </source>
</evidence>
<dbReference type="CDD" id="cd00093">
    <property type="entry name" value="HTH_XRE"/>
    <property type="match status" value="1"/>
</dbReference>
<evidence type="ECO:0000313" key="2">
    <source>
        <dbReference type="EMBL" id="MBU3851150.1"/>
    </source>
</evidence>
<dbReference type="GO" id="GO:0003677">
    <property type="term" value="F:DNA binding"/>
    <property type="evidence" value="ECO:0007669"/>
    <property type="project" value="InterPro"/>
</dbReference>
<dbReference type="InterPro" id="IPR010057">
    <property type="entry name" value="Transcription_activator_Rgg_C"/>
</dbReference>
<evidence type="ECO:0000259" key="1">
    <source>
        <dbReference type="Pfam" id="PF21259"/>
    </source>
</evidence>
<dbReference type="InterPro" id="IPR010982">
    <property type="entry name" value="Lambda_DNA-bd_dom_sf"/>
</dbReference>
<dbReference type="Pfam" id="PF21259">
    <property type="entry name" value="Rgg_C"/>
    <property type="match status" value="1"/>
</dbReference>
<reference evidence="2" key="2">
    <citation type="submission" date="2021-04" db="EMBL/GenBank/DDBJ databases">
        <authorList>
            <person name="Gilroy R."/>
        </authorList>
    </citation>
    <scope>NUCLEOTIDE SEQUENCE</scope>
    <source>
        <strain evidence="2">F6-6636</strain>
    </source>
</reference>
<dbReference type="InterPro" id="IPR053163">
    <property type="entry name" value="HTH-type_regulator_Rgg"/>
</dbReference>
<dbReference type="SUPFAM" id="SSF47413">
    <property type="entry name" value="lambda repressor-like DNA-binding domains"/>
    <property type="match status" value="1"/>
</dbReference>
<accession>A0A948TID0</accession>